<organism evidence="1">
    <name type="scientific">Solanum lycopersicum</name>
    <name type="common">Tomato</name>
    <name type="synonym">Lycopersicon esculentum</name>
    <dbReference type="NCBI Taxonomy" id="4081"/>
    <lineage>
        <taxon>Eukaryota</taxon>
        <taxon>Viridiplantae</taxon>
        <taxon>Streptophyta</taxon>
        <taxon>Embryophyta</taxon>
        <taxon>Tracheophyta</taxon>
        <taxon>Spermatophyta</taxon>
        <taxon>Magnoliopsida</taxon>
        <taxon>eudicotyledons</taxon>
        <taxon>Gunneridae</taxon>
        <taxon>Pentapetalae</taxon>
        <taxon>asterids</taxon>
        <taxon>lamiids</taxon>
        <taxon>Solanales</taxon>
        <taxon>Solanaceae</taxon>
        <taxon>Solanoideae</taxon>
        <taxon>Solaneae</taxon>
        <taxon>Solanum</taxon>
        <taxon>Solanum subgen. Lycopersicon</taxon>
    </lineage>
</organism>
<reference evidence="1" key="2">
    <citation type="submission" date="2019-01" db="UniProtKB">
        <authorList>
            <consortium name="EnsemblPlants"/>
        </authorList>
    </citation>
    <scope>IDENTIFICATION</scope>
    <source>
        <strain evidence="1">cv. Heinz 1706</strain>
    </source>
</reference>
<dbReference type="AlphaFoldDB" id="A0A3Q7IDW7"/>
<evidence type="ECO:0000313" key="1">
    <source>
        <dbReference type="EnsemblPlants" id="Solyc10g038154.1.1"/>
    </source>
</evidence>
<dbReference type="Proteomes" id="UP000004994">
    <property type="component" value="Chromosome 10"/>
</dbReference>
<reference evidence="1" key="1">
    <citation type="journal article" date="2012" name="Nature">
        <title>The tomato genome sequence provides insights into fleshy fruit evolution.</title>
        <authorList>
            <consortium name="Tomato Genome Consortium"/>
        </authorList>
    </citation>
    <scope>NUCLEOTIDE SEQUENCE [LARGE SCALE GENOMIC DNA]</scope>
    <source>
        <strain evidence="1">cv. Heinz 1706</strain>
    </source>
</reference>
<sequence>MYEHGLTKDLSGISLSKKVCESCQMGKVHRKSYPNSATYRATEKLELLYTNSCIIQLYITYALIFDLTDPFETYCLKQAPRQFNAKLSEALLKFDFKKRQDDHSLFVNKTTRRMMLKKIKDLGELRNYLGIEFARSKQGILMYQRKSELESIVETGLSAAKPAGTPLNTNSKLTTK</sequence>
<dbReference type="Gramene" id="Solyc10g038154.1.1">
    <property type="protein sequence ID" value="Solyc10g038154.1.1"/>
    <property type="gene ID" value="Solyc10g038154.1"/>
</dbReference>
<name>A0A3Q7IDW7_SOLLC</name>
<dbReference type="EnsemblPlants" id="Solyc10g038154.1.1">
    <property type="protein sequence ID" value="Solyc10g038154.1.1"/>
    <property type="gene ID" value="Solyc10g038154.1"/>
</dbReference>
<evidence type="ECO:0008006" key="3">
    <source>
        <dbReference type="Google" id="ProtNLM"/>
    </source>
</evidence>
<proteinExistence type="predicted"/>
<keyword evidence="2" id="KW-1185">Reference proteome</keyword>
<evidence type="ECO:0000313" key="2">
    <source>
        <dbReference type="Proteomes" id="UP000004994"/>
    </source>
</evidence>
<protein>
    <recommendedName>
        <fullName evidence="3">GAG-pre-integrase domain-containing protein</fullName>
    </recommendedName>
</protein>
<dbReference type="InParanoid" id="A0A3Q7IDW7"/>
<accession>A0A3Q7IDW7</accession>